<dbReference type="EMBL" id="CATQJL010000223">
    <property type="protein sequence ID" value="CAJ0596572.1"/>
    <property type="molecule type" value="Genomic_DNA"/>
</dbReference>
<evidence type="ECO:0000313" key="3">
    <source>
        <dbReference type="Proteomes" id="UP001176961"/>
    </source>
</evidence>
<evidence type="ECO:0000313" key="2">
    <source>
        <dbReference type="EMBL" id="CAJ0596572.1"/>
    </source>
</evidence>
<gene>
    <name evidence="2" type="ORF">CYNAS_LOCUS8555</name>
</gene>
<organism evidence="2 3">
    <name type="scientific">Cylicocyclus nassatus</name>
    <name type="common">Nematode worm</name>
    <dbReference type="NCBI Taxonomy" id="53992"/>
    <lineage>
        <taxon>Eukaryota</taxon>
        <taxon>Metazoa</taxon>
        <taxon>Ecdysozoa</taxon>
        <taxon>Nematoda</taxon>
        <taxon>Chromadorea</taxon>
        <taxon>Rhabditida</taxon>
        <taxon>Rhabditina</taxon>
        <taxon>Rhabditomorpha</taxon>
        <taxon>Strongyloidea</taxon>
        <taxon>Strongylidae</taxon>
        <taxon>Cylicocyclus</taxon>
    </lineage>
</organism>
<proteinExistence type="predicted"/>
<feature type="region of interest" description="Disordered" evidence="1">
    <location>
        <begin position="27"/>
        <end position="86"/>
    </location>
</feature>
<dbReference type="Proteomes" id="UP001176961">
    <property type="component" value="Unassembled WGS sequence"/>
</dbReference>
<dbReference type="AlphaFoldDB" id="A0AA36M4A5"/>
<evidence type="ECO:0000256" key="1">
    <source>
        <dbReference type="SAM" id="MobiDB-lite"/>
    </source>
</evidence>
<protein>
    <submittedName>
        <fullName evidence="2">Uncharacterized protein</fullName>
    </submittedName>
</protein>
<keyword evidence="3" id="KW-1185">Reference proteome</keyword>
<accession>A0AA36M4A5</accession>
<reference evidence="2" key="1">
    <citation type="submission" date="2023-07" db="EMBL/GenBank/DDBJ databases">
        <authorList>
            <consortium name="CYATHOMIX"/>
        </authorList>
    </citation>
    <scope>NUCLEOTIDE SEQUENCE</scope>
    <source>
        <strain evidence="2">N/A</strain>
    </source>
</reference>
<comment type="caution">
    <text evidence="2">The sequence shown here is derived from an EMBL/GenBank/DDBJ whole genome shotgun (WGS) entry which is preliminary data.</text>
</comment>
<sequence length="108" mass="12156">MMPNGRANGVPKAQDDRDDRMVLEIPNDGAAANGQDGDRVFEAANEAGDDGDEELRMPDLRLPNGFHHEDDEDEVPEDPDNWRKVPHQRAKCGGWMVTIHRKVRIIQS</sequence>
<feature type="compositionally biased region" description="Acidic residues" evidence="1">
    <location>
        <begin position="70"/>
        <end position="79"/>
    </location>
</feature>
<name>A0AA36M4A5_CYLNA</name>